<dbReference type="EMBL" id="JABEPQ010000007">
    <property type="protein sequence ID" value="NNM48200.1"/>
    <property type="molecule type" value="Genomic_DNA"/>
</dbReference>
<keyword evidence="1" id="KW-0472">Membrane</keyword>
<dbReference type="Pfam" id="PF11902">
    <property type="entry name" value="DUF3422"/>
    <property type="match status" value="1"/>
</dbReference>
<dbReference type="AlphaFoldDB" id="A0A849HE48"/>
<evidence type="ECO:0000256" key="1">
    <source>
        <dbReference type="SAM" id="Phobius"/>
    </source>
</evidence>
<reference evidence="2 3" key="1">
    <citation type="submission" date="2020-04" db="EMBL/GenBank/DDBJ databases">
        <title>Knoellia sp. isolate from air conditioner.</title>
        <authorList>
            <person name="Chea S."/>
            <person name="Kim D.-U."/>
        </authorList>
    </citation>
    <scope>NUCLEOTIDE SEQUENCE [LARGE SCALE GENOMIC DNA]</scope>
    <source>
        <strain evidence="2 3">DB2414S</strain>
    </source>
</reference>
<feature type="transmembrane region" description="Helical" evidence="1">
    <location>
        <begin position="383"/>
        <end position="401"/>
    </location>
</feature>
<name>A0A849HE48_9MICO</name>
<dbReference type="InterPro" id="IPR021830">
    <property type="entry name" value="DUF3422"/>
</dbReference>
<proteinExistence type="predicted"/>
<dbReference type="Proteomes" id="UP000588586">
    <property type="component" value="Unassembled WGS sequence"/>
</dbReference>
<gene>
    <name evidence="2" type="ORF">HJG52_19620</name>
</gene>
<evidence type="ECO:0000313" key="3">
    <source>
        <dbReference type="Proteomes" id="UP000588586"/>
    </source>
</evidence>
<keyword evidence="3" id="KW-1185">Reference proteome</keyword>
<feature type="transmembrane region" description="Helical" evidence="1">
    <location>
        <begin position="413"/>
        <end position="431"/>
    </location>
</feature>
<sequence length="448" mass="48826">MEANGARGELDHPGRVPLLEELHARPAPRFGAPALVLHLALAQPAAAAVRDRGDDERQLRALISATADALDGARHHVFRRGPWEVTWESHTEFTSYTAVRPEPDAGNGSGFPSTDPFAGDAADVFPPEWEAADPATRVAAVAVAVLPLPSTPEQVVERVSAWLDPGSTLITRVLGGAAVLAGDFRADRQGYTRFVLFVPPDIGPGRVGRTVQRVVELETYRSLAMLGFVESQQLGTRLTAIDPQLLHLVSQLDEPEQPGEQLLHELLSVTAELEGLAMAHDFRFGATAAYAAIVDDRLSGLAEERFLGRQTLREFLARRYLPAIRTVTSLEERLGRMLERAGRAADLLRTKVDVERAAQNQSLLHSMDARAETQLQLQHTVEGLSVVAISYYALGLLGYLLAPVVEEAGISKVWLMAALAPLVILGTWLGMRRVRARIHDQARTPPHS</sequence>
<evidence type="ECO:0000313" key="2">
    <source>
        <dbReference type="EMBL" id="NNM48200.1"/>
    </source>
</evidence>
<accession>A0A849HE48</accession>
<keyword evidence="1" id="KW-1133">Transmembrane helix</keyword>
<keyword evidence="1" id="KW-0812">Transmembrane</keyword>
<dbReference type="RefSeq" id="WP_171245332.1">
    <property type="nucleotide sequence ID" value="NZ_JABEPQ010000007.1"/>
</dbReference>
<protein>
    <submittedName>
        <fullName evidence="2">DUF3422 domain-containing protein</fullName>
    </submittedName>
</protein>
<comment type="caution">
    <text evidence="2">The sequence shown here is derived from an EMBL/GenBank/DDBJ whole genome shotgun (WGS) entry which is preliminary data.</text>
</comment>
<organism evidence="2 3">
    <name type="scientific">Knoellia koreensis</name>
    <dbReference type="NCBI Taxonomy" id="2730921"/>
    <lineage>
        <taxon>Bacteria</taxon>
        <taxon>Bacillati</taxon>
        <taxon>Actinomycetota</taxon>
        <taxon>Actinomycetes</taxon>
        <taxon>Micrococcales</taxon>
        <taxon>Intrasporangiaceae</taxon>
        <taxon>Knoellia</taxon>
    </lineage>
</organism>